<organism evidence="3 4">
    <name type="scientific">Larinioides sclopetarius</name>
    <dbReference type="NCBI Taxonomy" id="280406"/>
    <lineage>
        <taxon>Eukaryota</taxon>
        <taxon>Metazoa</taxon>
        <taxon>Ecdysozoa</taxon>
        <taxon>Arthropoda</taxon>
        <taxon>Chelicerata</taxon>
        <taxon>Arachnida</taxon>
        <taxon>Araneae</taxon>
        <taxon>Araneomorphae</taxon>
        <taxon>Entelegynae</taxon>
        <taxon>Araneoidea</taxon>
        <taxon>Araneidae</taxon>
        <taxon>Larinioides</taxon>
    </lineage>
</organism>
<gene>
    <name evidence="3" type="ORF">LARSCL_LOCUS6223</name>
</gene>
<feature type="region of interest" description="Disordered" evidence="1">
    <location>
        <begin position="97"/>
        <end position="183"/>
    </location>
</feature>
<feature type="compositionally biased region" description="Low complexity" evidence="1">
    <location>
        <begin position="203"/>
        <end position="214"/>
    </location>
</feature>
<feature type="compositionally biased region" description="Basic and acidic residues" evidence="1">
    <location>
        <begin position="277"/>
        <end position="288"/>
    </location>
</feature>
<comment type="caution">
    <text evidence="3">The sequence shown here is derived from an EMBL/GenBank/DDBJ whole genome shotgun (WGS) entry which is preliminary data.</text>
</comment>
<dbReference type="Proteomes" id="UP001497382">
    <property type="component" value="Unassembled WGS sequence"/>
</dbReference>
<keyword evidence="2" id="KW-1133">Transmembrane helix</keyword>
<dbReference type="EMBL" id="CAXIEN010000058">
    <property type="protein sequence ID" value="CAL1272167.1"/>
    <property type="molecule type" value="Genomic_DNA"/>
</dbReference>
<evidence type="ECO:0000256" key="1">
    <source>
        <dbReference type="SAM" id="MobiDB-lite"/>
    </source>
</evidence>
<protein>
    <submittedName>
        <fullName evidence="3">Uncharacterized protein</fullName>
    </submittedName>
</protein>
<proteinExistence type="predicted"/>
<dbReference type="AlphaFoldDB" id="A0AAV1ZKM8"/>
<feature type="transmembrane region" description="Helical" evidence="2">
    <location>
        <begin position="34"/>
        <end position="57"/>
    </location>
</feature>
<feature type="region of interest" description="Disordered" evidence="1">
    <location>
        <begin position="322"/>
        <end position="368"/>
    </location>
</feature>
<keyword evidence="2" id="KW-0472">Membrane</keyword>
<sequence length="368" mass="41058">MIFRSSFSITLTLALVDTTKMPSNSEREKENYQYFRTTCGLIGFIVFFLGSFLAFILAEETGQYCQYTILFGFVMLTATALFFCCVLHESKKIHSSEFNGPQTEQESLLQPQPEQEMLLQSQPQPEQEMLLQSQPQPEQEMLLQSQPQPEQEMLLQSQPQPELPLQPQSEPESSGMLKKEPHWSDKFRIDKAYIRQILGLSPSNSNETTSSENNSDPDMVELRKITKSESSAGIEEPMPGTSKESQDKDTARYEAAADFQFESTKEGPSKVAGKSSEVTESKYDDIPLKDMSALSLSDSSKCTIDTEEKQDVSTVLSQLSLENSEKQVDSMQAQGLSSTDSDGKSEENPSGHAETNIIAEDGESKKEA</sequence>
<reference evidence="3 4" key="1">
    <citation type="submission" date="2024-04" db="EMBL/GenBank/DDBJ databases">
        <authorList>
            <person name="Rising A."/>
            <person name="Reimegard J."/>
            <person name="Sonavane S."/>
            <person name="Akerstrom W."/>
            <person name="Nylinder S."/>
            <person name="Hedman E."/>
            <person name="Kallberg Y."/>
        </authorList>
    </citation>
    <scope>NUCLEOTIDE SEQUENCE [LARGE SCALE GENOMIC DNA]</scope>
</reference>
<evidence type="ECO:0000313" key="4">
    <source>
        <dbReference type="Proteomes" id="UP001497382"/>
    </source>
</evidence>
<name>A0AAV1ZKM8_9ARAC</name>
<evidence type="ECO:0000313" key="3">
    <source>
        <dbReference type="EMBL" id="CAL1272167.1"/>
    </source>
</evidence>
<feature type="compositionally biased region" description="Polar residues" evidence="1">
    <location>
        <begin position="329"/>
        <end position="340"/>
    </location>
</feature>
<feature type="transmembrane region" description="Helical" evidence="2">
    <location>
        <begin position="64"/>
        <end position="83"/>
    </location>
</feature>
<evidence type="ECO:0000256" key="2">
    <source>
        <dbReference type="SAM" id="Phobius"/>
    </source>
</evidence>
<keyword evidence="4" id="KW-1185">Reference proteome</keyword>
<keyword evidence="2" id="KW-0812">Transmembrane</keyword>
<accession>A0AAV1ZKM8</accession>
<feature type="compositionally biased region" description="Low complexity" evidence="1">
    <location>
        <begin position="104"/>
        <end position="174"/>
    </location>
</feature>
<feature type="region of interest" description="Disordered" evidence="1">
    <location>
        <begin position="199"/>
        <end position="289"/>
    </location>
</feature>